<keyword evidence="2" id="KW-1185">Reference proteome</keyword>
<name>A0A212FLA6_DANPL</name>
<accession>A0A212FLA6</accession>
<organism evidence="1 2">
    <name type="scientific">Danaus plexippus plexippus</name>
    <dbReference type="NCBI Taxonomy" id="278856"/>
    <lineage>
        <taxon>Eukaryota</taxon>
        <taxon>Metazoa</taxon>
        <taxon>Ecdysozoa</taxon>
        <taxon>Arthropoda</taxon>
        <taxon>Hexapoda</taxon>
        <taxon>Insecta</taxon>
        <taxon>Pterygota</taxon>
        <taxon>Neoptera</taxon>
        <taxon>Endopterygota</taxon>
        <taxon>Lepidoptera</taxon>
        <taxon>Glossata</taxon>
        <taxon>Ditrysia</taxon>
        <taxon>Papilionoidea</taxon>
        <taxon>Nymphalidae</taxon>
        <taxon>Danainae</taxon>
        <taxon>Danaini</taxon>
        <taxon>Danaina</taxon>
        <taxon>Danaus</taxon>
        <taxon>Danaus</taxon>
    </lineage>
</organism>
<dbReference type="AlphaFoldDB" id="A0A212FLA6"/>
<comment type="caution">
    <text evidence="1">The sequence shown here is derived from an EMBL/GenBank/DDBJ whole genome shotgun (WGS) entry which is preliminary data.</text>
</comment>
<dbReference type="Proteomes" id="UP000007151">
    <property type="component" value="Unassembled WGS sequence"/>
</dbReference>
<gene>
    <name evidence="1" type="ORF">KGM_207737</name>
</gene>
<evidence type="ECO:0000313" key="2">
    <source>
        <dbReference type="Proteomes" id="UP000007151"/>
    </source>
</evidence>
<dbReference type="EMBL" id="AGBW02007817">
    <property type="protein sequence ID" value="OWR54516.1"/>
    <property type="molecule type" value="Genomic_DNA"/>
</dbReference>
<proteinExistence type="predicted"/>
<dbReference type="KEGG" id="dpl:KGM_207737"/>
<evidence type="ECO:0000313" key="1">
    <source>
        <dbReference type="EMBL" id="OWR54516.1"/>
    </source>
</evidence>
<dbReference type="OrthoDB" id="6906952at2759"/>
<sequence length="128" mass="14464">MTGYRVLQPENLPEPLKNKPKWMVCMVFTAGLLIMTVSAISAGIFIGYTYCYMEHRTGFRPANTPQAKELPIINLPKPSPEEVHKRTINGALASSLLVEKILRIIHSILDDEHVILPYTNEKTLFNDV</sequence>
<protein>
    <submittedName>
        <fullName evidence="1">Uncharacterized protein</fullName>
    </submittedName>
</protein>
<reference evidence="1 2" key="1">
    <citation type="journal article" date="2011" name="Cell">
        <title>The monarch butterfly genome yields insights into long-distance migration.</title>
        <authorList>
            <person name="Zhan S."/>
            <person name="Merlin C."/>
            <person name="Boore J.L."/>
            <person name="Reppert S.M."/>
        </authorList>
    </citation>
    <scope>NUCLEOTIDE SEQUENCE [LARGE SCALE GENOMIC DNA]</scope>
    <source>
        <strain evidence="1">F-2</strain>
    </source>
</reference>